<dbReference type="PANTHER" id="PTHR40635:SF1">
    <property type="match status" value="1"/>
</dbReference>
<proteinExistence type="predicted"/>
<feature type="region of interest" description="Disordered" evidence="1">
    <location>
        <begin position="102"/>
        <end position="221"/>
    </location>
</feature>
<feature type="region of interest" description="Disordered" evidence="1">
    <location>
        <begin position="437"/>
        <end position="460"/>
    </location>
</feature>
<dbReference type="OrthoDB" id="5374757at2759"/>
<reference evidence="2 3" key="1">
    <citation type="journal article" date="2018" name="Sci. Rep.">
        <title>Genome sequence of the cauliflower mushroom Sparassis crispa (Hanabiratake) and its association with beneficial usage.</title>
        <authorList>
            <person name="Kiyama R."/>
            <person name="Furutani Y."/>
            <person name="Kawaguchi K."/>
            <person name="Nakanishi T."/>
        </authorList>
    </citation>
    <scope>NUCLEOTIDE SEQUENCE [LARGE SCALE GENOMIC DNA]</scope>
</reference>
<dbReference type="PANTHER" id="PTHR40635">
    <property type="match status" value="1"/>
</dbReference>
<gene>
    <name evidence="2" type="ORF">SCP_0208790</name>
</gene>
<accession>A0A401GBZ0</accession>
<feature type="compositionally biased region" description="Acidic residues" evidence="1">
    <location>
        <begin position="205"/>
        <end position="221"/>
    </location>
</feature>
<feature type="compositionally biased region" description="Pro residues" evidence="1">
    <location>
        <begin position="106"/>
        <end position="124"/>
    </location>
</feature>
<sequence length="460" mass="51146">MRFGVRNVYYLRISTSTVIPLYLYLDERHVEWMSERVLQHVLADLRPQILQKLIDEADAQLGPGGPANAKRASVDVHRGDTYQFGYFLRKMEPHSVLIKTRHFVPAPDPPPPAVKEPSKAPSPEPSTQKRRKRPAKKPSRAKNTKRPKTKGKQRARDTDEEDEPMVISSDDDEDQISASPSVPAPPRRSARARKLVAGGYHENEDINLDEQPEIADGDGDVEMVVPNEEPIVRPIEPGDHPLPSGLDDASLITIDEAEDTPTVPVKHEVAEPALSELPPTDITVESPLEIVAEFNTPAIEPALVPDETDSKQKLQLQLRYQGFNIQGRCLCVIVEPYPPIRAPSRAPSLTPMGLVGPRARSIAPPDFVPSGASQRERTPLFLPEYDRERTETPAPSMFPRSLPPVPLFYESAPREDSDDEGGSMLSFSQVLRSHQAITVEDDDEMDGSVLFGDADERKEM</sequence>
<feature type="compositionally biased region" description="Basic residues" evidence="1">
    <location>
        <begin position="128"/>
        <end position="153"/>
    </location>
</feature>
<dbReference type="InParanoid" id="A0A401GBZ0"/>
<dbReference type="Proteomes" id="UP000287166">
    <property type="component" value="Unassembled WGS sequence"/>
</dbReference>
<dbReference type="GeneID" id="38776596"/>
<evidence type="ECO:0000256" key="1">
    <source>
        <dbReference type="SAM" id="MobiDB-lite"/>
    </source>
</evidence>
<keyword evidence="3" id="KW-1185">Reference proteome</keyword>
<evidence type="ECO:0000313" key="2">
    <source>
        <dbReference type="EMBL" id="GBE79679.1"/>
    </source>
</evidence>
<evidence type="ECO:0000313" key="3">
    <source>
        <dbReference type="Proteomes" id="UP000287166"/>
    </source>
</evidence>
<dbReference type="EMBL" id="BFAD01000002">
    <property type="protein sequence ID" value="GBE79679.1"/>
    <property type="molecule type" value="Genomic_DNA"/>
</dbReference>
<comment type="caution">
    <text evidence="2">The sequence shown here is derived from an EMBL/GenBank/DDBJ whole genome shotgun (WGS) entry which is preliminary data.</text>
</comment>
<dbReference type="AlphaFoldDB" id="A0A401GBZ0"/>
<organism evidence="2 3">
    <name type="scientific">Sparassis crispa</name>
    <dbReference type="NCBI Taxonomy" id="139825"/>
    <lineage>
        <taxon>Eukaryota</taxon>
        <taxon>Fungi</taxon>
        <taxon>Dikarya</taxon>
        <taxon>Basidiomycota</taxon>
        <taxon>Agaricomycotina</taxon>
        <taxon>Agaricomycetes</taxon>
        <taxon>Polyporales</taxon>
        <taxon>Sparassidaceae</taxon>
        <taxon>Sparassis</taxon>
    </lineage>
</organism>
<protein>
    <submittedName>
        <fullName evidence="2">Uncharacterized protein</fullName>
    </submittedName>
</protein>
<dbReference type="RefSeq" id="XP_027610592.1">
    <property type="nucleotide sequence ID" value="XM_027754791.1"/>
</dbReference>
<name>A0A401GBZ0_9APHY</name>
<feature type="compositionally biased region" description="Acidic residues" evidence="1">
    <location>
        <begin position="158"/>
        <end position="175"/>
    </location>
</feature>